<dbReference type="EMBL" id="KL206809">
    <property type="protein sequence ID" value="KFV85948.1"/>
    <property type="molecule type" value="Genomic_DNA"/>
</dbReference>
<dbReference type="PANTHER" id="PTHR18962">
    <property type="entry name" value="COILED-COIL DOMAIN-CONTAINING PROTEIN 39"/>
    <property type="match status" value="1"/>
</dbReference>
<reference evidence="6 7" key="1">
    <citation type="submission" date="2014-04" db="EMBL/GenBank/DDBJ databases">
        <title>Genome evolution of avian class.</title>
        <authorList>
            <person name="Zhang G."/>
            <person name="Li C."/>
        </authorList>
    </citation>
    <scope>NUCLEOTIDE SEQUENCE [LARGE SCALE GENOMIC DNA]</scope>
    <source>
        <strain evidence="6">BGI_N308</strain>
    </source>
</reference>
<keyword evidence="3 5" id="KW-0175">Coiled coil</keyword>
<feature type="coiled-coil region" evidence="5">
    <location>
        <begin position="246"/>
        <end position="481"/>
    </location>
</feature>
<feature type="coiled-coil region" evidence="5">
    <location>
        <begin position="1"/>
        <end position="119"/>
    </location>
</feature>
<dbReference type="STRING" id="441894.ENSSCUP00000023683"/>
<dbReference type="InterPro" id="IPR033290">
    <property type="entry name" value="CCDC39"/>
</dbReference>
<dbReference type="GO" id="GO:0005930">
    <property type="term" value="C:axoneme"/>
    <property type="evidence" value="ECO:0007669"/>
    <property type="project" value="InterPro"/>
</dbReference>
<dbReference type="AlphaFoldDB" id="A0A093HTC3"/>
<feature type="coiled-coil region" evidence="5">
    <location>
        <begin position="683"/>
        <end position="737"/>
    </location>
</feature>
<dbReference type="GO" id="GO:0060287">
    <property type="term" value="P:epithelial cilium movement involved in determination of left/right asymmetry"/>
    <property type="evidence" value="ECO:0007669"/>
    <property type="project" value="TreeGrafter"/>
</dbReference>
<dbReference type="Pfam" id="PF24161">
    <property type="entry name" value="CCDC39"/>
    <property type="match status" value="1"/>
</dbReference>
<accession>A0A093HTC3</accession>
<feature type="coiled-coil region" evidence="5">
    <location>
        <begin position="148"/>
        <end position="207"/>
    </location>
</feature>
<dbReference type="PANTHER" id="PTHR18962:SF0">
    <property type="entry name" value="COILED-COIL DOMAIN-CONTAINING PROTEIN 39"/>
    <property type="match status" value="1"/>
</dbReference>
<proteinExistence type="inferred from homology"/>
<evidence type="ECO:0000256" key="2">
    <source>
        <dbReference type="ARBA" id="ARBA00016725"/>
    </source>
</evidence>
<evidence type="ECO:0000256" key="3">
    <source>
        <dbReference type="ARBA" id="ARBA00023054"/>
    </source>
</evidence>
<organism evidence="6 7">
    <name type="scientific">Struthio camelus australis</name>
    <dbReference type="NCBI Taxonomy" id="441894"/>
    <lineage>
        <taxon>Eukaryota</taxon>
        <taxon>Metazoa</taxon>
        <taxon>Chordata</taxon>
        <taxon>Craniata</taxon>
        <taxon>Vertebrata</taxon>
        <taxon>Euteleostomi</taxon>
        <taxon>Archelosauria</taxon>
        <taxon>Archosauria</taxon>
        <taxon>Dinosauria</taxon>
        <taxon>Saurischia</taxon>
        <taxon>Theropoda</taxon>
        <taxon>Coelurosauria</taxon>
        <taxon>Aves</taxon>
        <taxon>Palaeognathae</taxon>
        <taxon>Struthioniformes</taxon>
        <taxon>Struthionidae</taxon>
        <taxon>Struthio</taxon>
    </lineage>
</organism>
<gene>
    <name evidence="6" type="ORF">N308_11721</name>
</gene>
<comment type="similarity">
    <text evidence="1">Belongs to the CCDC39 family.</text>
</comment>
<keyword evidence="7" id="KW-1185">Reference proteome</keyword>
<feature type="non-terminal residue" evidence="6">
    <location>
        <position position="1"/>
    </location>
</feature>
<dbReference type="GO" id="GO:0036159">
    <property type="term" value="P:inner dynein arm assembly"/>
    <property type="evidence" value="ECO:0007669"/>
    <property type="project" value="InterPro"/>
</dbReference>
<evidence type="ECO:0000256" key="4">
    <source>
        <dbReference type="ARBA" id="ARBA00045182"/>
    </source>
</evidence>
<dbReference type="Proteomes" id="UP000053584">
    <property type="component" value="Unassembled WGS sequence"/>
</dbReference>
<comment type="function">
    <text evidence="4">Required for assembly of dynein regulatory complex (DRC) and inner dynein arm (IDA) complexes, which are responsible for ciliary beat regulation, thereby playing a central role in motility in cilia and flagella. Probably acts together with CCDC40 to form a molecular ruler that determines the 96 nanometer (nm) repeat length and arrangements of components in cilia and flagella. Not required for outer dynein arm complexes assembly.</text>
</comment>
<evidence type="ECO:0000313" key="6">
    <source>
        <dbReference type="EMBL" id="KFV85948.1"/>
    </source>
</evidence>
<evidence type="ECO:0000256" key="1">
    <source>
        <dbReference type="ARBA" id="ARBA00005805"/>
    </source>
</evidence>
<feature type="non-terminal residue" evidence="6">
    <location>
        <position position="851"/>
    </location>
</feature>
<evidence type="ECO:0000313" key="7">
    <source>
        <dbReference type="Proteomes" id="UP000053584"/>
    </source>
</evidence>
<dbReference type="GO" id="GO:0060285">
    <property type="term" value="P:cilium-dependent cell motility"/>
    <property type="evidence" value="ECO:0007669"/>
    <property type="project" value="TreeGrafter"/>
</dbReference>
<sequence>LQKMQKEKANLQNQLTDFEERIEAMTSHLKNVRQEFSFAQSLYKARENEIETEQHFKALAEREGGRLKSEIKRLEDEIVSLREKKNSQENNIHKTTKKLEDLRQQMNCGEEVLESWIEESNRKDNDAVTIQKYAQQDEGKLGALTLQVEKLTVQANQKRRALDNELTETVTAQIELDKTAEDFRRVHQERQEVIRQWENAIEQMQRRDQQIDRCAVLITEIKQEMREKEIVLKEKTSFLINETVNNVEYEKTISSAEREATSLRNEYQTQDTYRVQLQDELNTLKCTVERTTSDLESSRIRVANLKKETQKKKARLTSLKDQNASLSNKLKLVTEKTLSSEDKALRMEEILQEEEKIVKEKEIEMKHLKDLHFKKTQELKVQKDKEQCVVAEIEGSRTSLKNLNSRLRRLDADALRQQEIMYNQDFYIQQVERRLSRLEGEVNADEKQVLEAKVAELKKTLEEKKNTYNVLHAQHKKLQSDVHFIKRAMDKTGEETSGVMIKINELNLFNEKSDQELKKAKAVKQEMMVEDNLLKLELKRLQDTLSNKAEKVLTLEKQKLKLKAAIAERTEEIKIHKAMIDSQIRLVDQERQRISAEFQDRLNKIDKLRCRYEILTVVMMPPEGEEEKTQAYYIIKAAQEKEALQREGDDLDAKICKAEKEIVALENTLHVLNNCNSNYRNSFKEVTETSEEYSEKLKLEEERRVADEKYRYKRKQIKELQESLQSTEKSFDMVLKQEALYQEQKKEKQAIILQLNKDIEEQKPKLERVIKQCSRLSREIQSVKKTKTETQEERDIDLRELKNFNRTIDKLLADVLEANPDLITPLQMYFHQSNLELPTISSAGGSQSSSS</sequence>
<evidence type="ECO:0000256" key="5">
    <source>
        <dbReference type="SAM" id="Coils"/>
    </source>
</evidence>
<dbReference type="GO" id="GO:0005576">
    <property type="term" value="C:extracellular region"/>
    <property type="evidence" value="ECO:0007669"/>
    <property type="project" value="GOC"/>
</dbReference>
<protein>
    <recommendedName>
        <fullName evidence="2">Coiled-coil domain-containing protein 39</fullName>
    </recommendedName>
</protein>
<name>A0A093HTC3_STRCA</name>
<feature type="coiled-coil region" evidence="5">
    <location>
        <begin position="766"/>
        <end position="793"/>
    </location>
</feature>
<feature type="coiled-coil region" evidence="5">
    <location>
        <begin position="510"/>
        <end position="558"/>
    </location>
</feature>